<sequence length="263" mass="30282">MESVTESRDRYNLRKALTVMERDINALEKTDMHTLDQGVLKRCRVRTLPLSLEGDDSLAPTFFMALAPENMPEPTEEYVDREYSTDSLTLSSERGRLIYLYLSSYVRKLMIDLPEVQRTWSSNQIGDYNFGDLYRTFPPEFGTLSIIHVAKASKPHIKCIMHNDLDADDSHLLRGEILTVIRIMLGQLKQKVFVNHMVAPVLLFSMNRRHPRVIEAYFDGQELLMRRTSSYDFTFLNADGFKTFAQWFLGGPIGDTSRGLART</sequence>
<dbReference type="RefSeq" id="XP_024706783.1">
    <property type="nucleotide sequence ID" value="XM_024851342.1"/>
</dbReference>
<dbReference type="Proteomes" id="UP000234275">
    <property type="component" value="Unassembled WGS sequence"/>
</dbReference>
<organism evidence="1 2">
    <name type="scientific">Aspergillus steynii IBT 23096</name>
    <dbReference type="NCBI Taxonomy" id="1392250"/>
    <lineage>
        <taxon>Eukaryota</taxon>
        <taxon>Fungi</taxon>
        <taxon>Dikarya</taxon>
        <taxon>Ascomycota</taxon>
        <taxon>Pezizomycotina</taxon>
        <taxon>Eurotiomycetes</taxon>
        <taxon>Eurotiomycetidae</taxon>
        <taxon>Eurotiales</taxon>
        <taxon>Aspergillaceae</taxon>
        <taxon>Aspergillus</taxon>
        <taxon>Aspergillus subgen. Circumdati</taxon>
    </lineage>
</organism>
<accession>A0A2I2GF46</accession>
<evidence type="ECO:0000313" key="2">
    <source>
        <dbReference type="Proteomes" id="UP000234275"/>
    </source>
</evidence>
<dbReference type="STRING" id="1392250.A0A2I2GF46"/>
<dbReference type="AlphaFoldDB" id="A0A2I2GF46"/>
<reference evidence="1 2" key="1">
    <citation type="submission" date="2016-12" db="EMBL/GenBank/DDBJ databases">
        <title>The genomes of Aspergillus section Nigri reveals drivers in fungal speciation.</title>
        <authorList>
            <consortium name="DOE Joint Genome Institute"/>
            <person name="Vesth T.C."/>
            <person name="Nybo J."/>
            <person name="Theobald S."/>
            <person name="Brandl J."/>
            <person name="Frisvad J.C."/>
            <person name="Nielsen K.F."/>
            <person name="Lyhne E.K."/>
            <person name="Kogle M.E."/>
            <person name="Kuo A."/>
            <person name="Riley R."/>
            <person name="Clum A."/>
            <person name="Nolan M."/>
            <person name="Lipzen A."/>
            <person name="Salamov A."/>
            <person name="Henrissat B."/>
            <person name="Wiebenga A."/>
            <person name="De Vries R.P."/>
            <person name="Grigoriev I.V."/>
            <person name="Mortensen U.H."/>
            <person name="Andersen M.R."/>
            <person name="Baker S.E."/>
        </authorList>
    </citation>
    <scope>NUCLEOTIDE SEQUENCE [LARGE SCALE GENOMIC DNA]</scope>
    <source>
        <strain evidence="1 2">IBT 23096</strain>
    </source>
</reference>
<dbReference type="EMBL" id="MSFO01000002">
    <property type="protein sequence ID" value="PLB51481.1"/>
    <property type="molecule type" value="Genomic_DNA"/>
</dbReference>
<dbReference type="GeneID" id="36559041"/>
<keyword evidence="2" id="KW-1185">Reference proteome</keyword>
<proteinExistence type="predicted"/>
<evidence type="ECO:0000313" key="1">
    <source>
        <dbReference type="EMBL" id="PLB51481.1"/>
    </source>
</evidence>
<comment type="caution">
    <text evidence="1">The sequence shown here is derived from an EMBL/GenBank/DDBJ whole genome shotgun (WGS) entry which is preliminary data.</text>
</comment>
<protein>
    <submittedName>
        <fullName evidence="1">Uncharacterized protein</fullName>
    </submittedName>
</protein>
<dbReference type="VEuPathDB" id="FungiDB:P170DRAFT_453197"/>
<dbReference type="OrthoDB" id="4177740at2759"/>
<name>A0A2I2GF46_9EURO</name>
<gene>
    <name evidence="1" type="ORF">P170DRAFT_453197</name>
</gene>